<keyword evidence="3" id="KW-1185">Reference proteome</keyword>
<dbReference type="eggNOG" id="KOG0118">
    <property type="taxonomic scope" value="Eukaryota"/>
</dbReference>
<dbReference type="PANTHER" id="PTHR14089">
    <property type="entry name" value="PRE-MRNA-SPLICING FACTOR RBM22"/>
    <property type="match status" value="1"/>
</dbReference>
<dbReference type="GO" id="GO:0000398">
    <property type="term" value="P:mRNA splicing, via spliceosome"/>
    <property type="evidence" value="ECO:0007669"/>
    <property type="project" value="TreeGrafter"/>
</dbReference>
<dbReference type="KEGG" id="tmn:UCRPA7_80"/>
<accession>R8BYF8</accession>
<reference evidence="3" key="1">
    <citation type="journal article" date="2013" name="Genome Announc.">
        <title>Draft genome sequence of the ascomycete Phaeoacremonium aleophilum strain UCR-PA7, a causal agent of the esca disease complex in grapevines.</title>
        <authorList>
            <person name="Blanco-Ulate B."/>
            <person name="Rolshausen P."/>
            <person name="Cantu D."/>
        </authorList>
    </citation>
    <scope>NUCLEOTIDE SEQUENCE [LARGE SCALE GENOMIC DNA]</scope>
    <source>
        <strain evidence="3">UCR-PA7</strain>
    </source>
</reference>
<dbReference type="CDD" id="cd12261">
    <property type="entry name" value="RRM1_3_MRN1"/>
    <property type="match status" value="1"/>
</dbReference>
<dbReference type="OrthoDB" id="2935572at2759"/>
<protein>
    <submittedName>
        <fullName evidence="2">Putative rna recognition motif containing protein</fullName>
    </submittedName>
</protein>
<keyword evidence="1" id="KW-0694">RNA-binding</keyword>
<name>R8BYF8_PHAM7</name>
<evidence type="ECO:0000313" key="2">
    <source>
        <dbReference type="EMBL" id="EOO04426.1"/>
    </source>
</evidence>
<dbReference type="RefSeq" id="XP_007910869.1">
    <property type="nucleotide sequence ID" value="XM_007912678.1"/>
</dbReference>
<dbReference type="GO" id="GO:0010494">
    <property type="term" value="C:cytoplasmic stress granule"/>
    <property type="evidence" value="ECO:0007669"/>
    <property type="project" value="TreeGrafter"/>
</dbReference>
<dbReference type="HOGENOM" id="CLU_043434_0_0_1"/>
<dbReference type="Proteomes" id="UP000014074">
    <property type="component" value="Unassembled WGS sequence"/>
</dbReference>
<dbReference type="InterPro" id="IPR012677">
    <property type="entry name" value="Nucleotide-bd_a/b_plait_sf"/>
</dbReference>
<dbReference type="GeneID" id="19328810"/>
<dbReference type="SUPFAM" id="SSF54928">
    <property type="entry name" value="RNA-binding domain, RBD"/>
    <property type="match status" value="1"/>
</dbReference>
<proteinExistence type="predicted"/>
<organism evidence="2 3">
    <name type="scientific">Phaeoacremonium minimum (strain UCR-PA7)</name>
    <name type="common">Esca disease fungus</name>
    <name type="synonym">Togninia minima</name>
    <dbReference type="NCBI Taxonomy" id="1286976"/>
    <lineage>
        <taxon>Eukaryota</taxon>
        <taxon>Fungi</taxon>
        <taxon>Dikarya</taxon>
        <taxon>Ascomycota</taxon>
        <taxon>Pezizomycotina</taxon>
        <taxon>Sordariomycetes</taxon>
        <taxon>Sordariomycetidae</taxon>
        <taxon>Togniniales</taxon>
        <taxon>Togniniaceae</taxon>
        <taxon>Phaeoacremonium</taxon>
    </lineage>
</organism>
<dbReference type="InterPro" id="IPR039171">
    <property type="entry name" value="Cwc2/Slt11"/>
</dbReference>
<dbReference type="AlphaFoldDB" id="R8BYF8"/>
<evidence type="ECO:0000313" key="3">
    <source>
        <dbReference type="Proteomes" id="UP000014074"/>
    </source>
</evidence>
<dbReference type="GO" id="GO:0003729">
    <property type="term" value="F:mRNA binding"/>
    <property type="evidence" value="ECO:0007669"/>
    <property type="project" value="TreeGrafter"/>
</dbReference>
<dbReference type="PANTHER" id="PTHR14089:SF14">
    <property type="entry name" value="RRM DOMAIN-CONTAINING PROTEIN"/>
    <property type="match status" value="1"/>
</dbReference>
<dbReference type="InterPro" id="IPR035979">
    <property type="entry name" value="RBD_domain_sf"/>
</dbReference>
<gene>
    <name evidence="2" type="ORF">UCRPA7_80</name>
</gene>
<dbReference type="EMBL" id="KB932776">
    <property type="protein sequence ID" value="EOO04426.1"/>
    <property type="molecule type" value="Genomic_DNA"/>
</dbReference>
<sequence length="313" mass="35758">MASDMVTIDRAYFETLVRRADFNIDNPAQTPTGIILNKTEHDDLKKIARQYANLKRNLLRGGVDESTVDAPVDETNVPIDLPQPTQRPQYDRQCTRTILLTNLPEGVTHADVTRVVRGGQLLDVYLRANDRSVAISFLHAVDARAFFDHVKKNDLYIKNKRVEIRWSDRQFILPGHVASKIGIGATRNFVIRRCDPRITEESIRDDLEHIHNLVVIKVEFIGSSCFISTNSVHNAMFARTCMMSRGKYKGLKIDWELDECAQALDRMPVPVKPRKEIVPQKKTNNRMANRFHLLNLDNDDDDFHVKNSIGITA</sequence>
<dbReference type="Gene3D" id="3.30.70.330">
    <property type="match status" value="1"/>
</dbReference>
<evidence type="ECO:0000256" key="1">
    <source>
        <dbReference type="ARBA" id="ARBA00022884"/>
    </source>
</evidence>